<sequence>MAFPYITIGSPTTGGGKVISANTSFLIEGKAVACVGDKATCPKHNTVTTIVAGDNKMLVMGKAAAQHNSPLACGCKCIGDQNLTVGQN</sequence>
<evidence type="ECO:0000313" key="1">
    <source>
        <dbReference type="EMBL" id="QIO07598.1"/>
    </source>
</evidence>
<gene>
    <name evidence="1" type="ORF">G8D99_00210</name>
</gene>
<dbReference type="CDD" id="cd14744">
    <property type="entry name" value="PAAR_CT_2"/>
    <property type="match status" value="1"/>
</dbReference>
<dbReference type="Pfam" id="PF05488">
    <property type="entry name" value="PAAR_motif"/>
    <property type="match status" value="1"/>
</dbReference>
<evidence type="ECO:0000313" key="2">
    <source>
        <dbReference type="Proteomes" id="UP000501939"/>
    </source>
</evidence>
<reference evidence="1 2" key="1">
    <citation type="submission" date="2020-03" db="EMBL/GenBank/DDBJ databases">
        <authorList>
            <person name="Zhu W."/>
        </authorList>
    </citation>
    <scope>NUCLEOTIDE SEQUENCE [LARGE SCALE GENOMIC DNA]</scope>
    <source>
        <strain evidence="1 2">185</strain>
    </source>
</reference>
<dbReference type="Proteomes" id="UP000501939">
    <property type="component" value="Chromosome"/>
</dbReference>
<keyword evidence="2" id="KW-1185">Reference proteome</keyword>
<accession>A0A6G8S0N1</accession>
<protein>
    <submittedName>
        <fullName evidence="1">PAAR domain-containing protein</fullName>
    </submittedName>
</protein>
<dbReference type="AlphaFoldDB" id="A0A6G8S0N1"/>
<organism evidence="1 2">
    <name type="scientific">Acinetobacter lanii</name>
    <dbReference type="NCBI Taxonomy" id="2715163"/>
    <lineage>
        <taxon>Bacteria</taxon>
        <taxon>Pseudomonadati</taxon>
        <taxon>Pseudomonadota</taxon>
        <taxon>Gammaproteobacteria</taxon>
        <taxon>Moraxellales</taxon>
        <taxon>Moraxellaceae</taxon>
        <taxon>Acinetobacter</taxon>
    </lineage>
</organism>
<name>A0A6G8S0N1_9GAMM</name>
<dbReference type="Gene3D" id="2.60.200.60">
    <property type="match status" value="1"/>
</dbReference>
<proteinExistence type="predicted"/>
<dbReference type="EMBL" id="CP049916">
    <property type="protein sequence ID" value="QIO07598.1"/>
    <property type="molecule type" value="Genomic_DNA"/>
</dbReference>
<dbReference type="RefSeq" id="WP_166321487.1">
    <property type="nucleotide sequence ID" value="NZ_CP049916.1"/>
</dbReference>
<dbReference type="KEGG" id="alj:G8D99_00210"/>
<dbReference type="InterPro" id="IPR008727">
    <property type="entry name" value="PAAR_motif"/>
</dbReference>